<dbReference type="RefSeq" id="WP_274687151.1">
    <property type="nucleotide sequence ID" value="NZ_JAPMOU010000002.1"/>
</dbReference>
<evidence type="ECO:0000256" key="9">
    <source>
        <dbReference type="ARBA" id="ARBA00022989"/>
    </source>
</evidence>
<accession>A0ABT5U335</accession>
<keyword evidence="11 16" id="KW-0472">Membrane</keyword>
<dbReference type="Proteomes" id="UP001528823">
    <property type="component" value="Unassembled WGS sequence"/>
</dbReference>
<evidence type="ECO:0000256" key="3">
    <source>
        <dbReference type="ARBA" id="ARBA00010358"/>
    </source>
</evidence>
<evidence type="ECO:0000256" key="8">
    <source>
        <dbReference type="ARBA" id="ARBA00022963"/>
    </source>
</evidence>
<evidence type="ECO:0000313" key="17">
    <source>
        <dbReference type="EMBL" id="MDE1460780.1"/>
    </source>
</evidence>
<evidence type="ECO:0000256" key="7">
    <source>
        <dbReference type="ARBA" id="ARBA00022692"/>
    </source>
</evidence>
<keyword evidence="5 16" id="KW-1003">Cell membrane</keyword>
<dbReference type="Pfam" id="PF03280">
    <property type="entry name" value="Lipase_chap"/>
    <property type="match status" value="1"/>
</dbReference>
<comment type="function">
    <text evidence="1 16">May be involved in the folding of the extracellular lipase during its passage through the periplasm.</text>
</comment>
<dbReference type="EMBL" id="JAPMOU010000002">
    <property type="protein sequence ID" value="MDE1460780.1"/>
    <property type="molecule type" value="Genomic_DNA"/>
</dbReference>
<keyword evidence="12 16" id="KW-0143">Chaperone</keyword>
<evidence type="ECO:0000256" key="1">
    <source>
        <dbReference type="ARBA" id="ARBA00003280"/>
    </source>
</evidence>
<keyword evidence="9 16" id="KW-1133">Transmembrane helix</keyword>
<dbReference type="HAMAP" id="MF_00790">
    <property type="entry name" value="Lipase_chap"/>
    <property type="match status" value="1"/>
</dbReference>
<gene>
    <name evidence="16" type="primary">lifO</name>
    <name evidence="17" type="ORF">ORQ98_02245</name>
</gene>
<evidence type="ECO:0000256" key="15">
    <source>
        <dbReference type="ARBA" id="ARBA00033028"/>
    </source>
</evidence>
<keyword evidence="10 16" id="KW-0443">Lipid metabolism</keyword>
<name>A0ABT5U335_9GAMM</name>
<sequence>MKRLYLLNRGYGWGVLIIALAAIWQLLISQQPSRAPQAVVPDPSDTIPHTKAAAFKHPSTLTLFAEANLPRSLQHTAIDGYFPVDEKGHLIATQAVKERFDYFLSILGEEGFDQVINRIKADITQQLVSPAKEEALHLLSRYLDYKTALADYEQLLTSNLVDQRPILQLFQEHQAMLNSLRQQFFSPATVDAFFGFDQQYSDWVYQRLSINSDTTLSTREKAVALEQLNTSLATDSQVIFTPDLQETQLQSITDELRQQGATADIIYTARAEIMGEAAAARLARLDQTKMHWQQRLQQFRQAYQTIATQQHSQADIQLAVKNLLNQQFSPQEQLRIKTLEKLPDTLFTTPTNSRNPLSD</sequence>
<comment type="subcellular location">
    <subcellularLocation>
        <location evidence="2">Cell inner membrane</location>
        <topology evidence="2">Single-pass membrane protein</topology>
        <orientation evidence="2">Periplasmic side</orientation>
    </subcellularLocation>
</comment>
<comment type="caution">
    <text evidence="17">The sequence shown here is derived from an EMBL/GenBank/DDBJ whole genome shotgun (WGS) entry which is preliminary data.</text>
</comment>
<evidence type="ECO:0000256" key="5">
    <source>
        <dbReference type="ARBA" id="ARBA00022475"/>
    </source>
</evidence>
<keyword evidence="18" id="KW-1185">Reference proteome</keyword>
<evidence type="ECO:0000256" key="2">
    <source>
        <dbReference type="ARBA" id="ARBA00004383"/>
    </source>
</evidence>
<evidence type="ECO:0000256" key="11">
    <source>
        <dbReference type="ARBA" id="ARBA00023136"/>
    </source>
</evidence>
<evidence type="ECO:0000256" key="12">
    <source>
        <dbReference type="ARBA" id="ARBA00023186"/>
    </source>
</evidence>
<feature type="transmembrane region" description="Helical" evidence="16">
    <location>
        <begin position="12"/>
        <end position="28"/>
    </location>
</feature>
<evidence type="ECO:0000256" key="16">
    <source>
        <dbReference type="HAMAP-Rule" id="MF_00790"/>
    </source>
</evidence>
<evidence type="ECO:0000256" key="6">
    <source>
        <dbReference type="ARBA" id="ARBA00022519"/>
    </source>
</evidence>
<dbReference type="InterPro" id="IPR004961">
    <property type="entry name" value="Lipase_chaperone"/>
</dbReference>
<keyword evidence="7 16" id="KW-0812">Transmembrane</keyword>
<evidence type="ECO:0000256" key="13">
    <source>
        <dbReference type="ARBA" id="ARBA00030948"/>
    </source>
</evidence>
<evidence type="ECO:0000313" key="18">
    <source>
        <dbReference type="Proteomes" id="UP001528823"/>
    </source>
</evidence>
<protein>
    <recommendedName>
        <fullName evidence="4 16">Lipase chaperone</fullName>
    </recommendedName>
    <alternativeName>
        <fullName evidence="16">Lipase activator protein</fullName>
    </alternativeName>
    <alternativeName>
        <fullName evidence="15 16">Lipase foldase</fullName>
    </alternativeName>
    <alternativeName>
        <fullName evidence="13 16">Lipase helper protein</fullName>
    </alternativeName>
    <alternativeName>
        <fullName evidence="14 16">Lipase modulator</fullName>
    </alternativeName>
</protein>
<evidence type="ECO:0000256" key="4">
    <source>
        <dbReference type="ARBA" id="ARBA00019692"/>
    </source>
</evidence>
<evidence type="ECO:0000256" key="10">
    <source>
        <dbReference type="ARBA" id="ARBA00023098"/>
    </source>
</evidence>
<reference evidence="17 18" key="1">
    <citation type="submission" date="2022-11" db="EMBL/GenBank/DDBJ databases">
        <title>Spartinivicinus poritis sp. nov., isolated from scleractinian coral Porites lutea.</title>
        <authorList>
            <person name="Zhang G."/>
            <person name="Cai L."/>
            <person name="Wei Q."/>
        </authorList>
    </citation>
    <scope>NUCLEOTIDE SEQUENCE [LARGE SCALE GENOMIC DNA]</scope>
    <source>
        <strain evidence="17 18">A2-2</strain>
    </source>
</reference>
<evidence type="ECO:0000256" key="14">
    <source>
        <dbReference type="ARBA" id="ARBA00031542"/>
    </source>
</evidence>
<comment type="similarity">
    <text evidence="3 16">Belongs to the lipase chaperone family.</text>
</comment>
<proteinExistence type="inferred from homology"/>
<keyword evidence="6 16" id="KW-0997">Cell inner membrane</keyword>
<keyword evidence="8 16" id="KW-0442">Lipid degradation</keyword>
<dbReference type="SUPFAM" id="SSF158855">
    <property type="entry name" value="Lipase chaperone-like"/>
    <property type="match status" value="1"/>
</dbReference>
<organism evidence="17 18">
    <name type="scientific">Spartinivicinus poritis</name>
    <dbReference type="NCBI Taxonomy" id="2994640"/>
    <lineage>
        <taxon>Bacteria</taxon>
        <taxon>Pseudomonadati</taxon>
        <taxon>Pseudomonadota</taxon>
        <taxon>Gammaproteobacteria</taxon>
        <taxon>Oceanospirillales</taxon>
        <taxon>Zooshikellaceae</taxon>
        <taxon>Spartinivicinus</taxon>
    </lineage>
</organism>